<dbReference type="Pfam" id="PF00560">
    <property type="entry name" value="LRR_1"/>
    <property type="match status" value="1"/>
</dbReference>
<accession>A0A8X7XUG1</accession>
<dbReference type="InterPro" id="IPR045344">
    <property type="entry name" value="C-JID"/>
</dbReference>
<protein>
    <submittedName>
        <fullName evidence="7">Uncharacterized protein</fullName>
    </submittedName>
</protein>
<feature type="domain" description="C-JID" evidence="5">
    <location>
        <begin position="583"/>
        <end position="727"/>
    </location>
</feature>
<evidence type="ECO:0000313" key="7">
    <source>
        <dbReference type="EMBL" id="KAG6738706.1"/>
    </source>
</evidence>
<name>A0A8X7XUG1_POPTO</name>
<comment type="caution">
    <text evidence="7">The sequence shown here is derived from an EMBL/GenBank/DDBJ whole genome shotgun (WGS) entry which is preliminary data.</text>
</comment>
<reference evidence="7" key="1">
    <citation type="journal article" date="2020" name="bioRxiv">
        <title>Hybrid origin of Populus tomentosa Carr. identified through genome sequencing and phylogenomic analysis.</title>
        <authorList>
            <person name="An X."/>
            <person name="Gao K."/>
            <person name="Chen Z."/>
            <person name="Li J."/>
            <person name="Yang X."/>
            <person name="Yang X."/>
            <person name="Zhou J."/>
            <person name="Guo T."/>
            <person name="Zhao T."/>
            <person name="Huang S."/>
            <person name="Miao D."/>
            <person name="Khan W.U."/>
            <person name="Rao P."/>
            <person name="Ye M."/>
            <person name="Lei B."/>
            <person name="Liao W."/>
            <person name="Wang J."/>
            <person name="Ji L."/>
            <person name="Li Y."/>
            <person name="Guo B."/>
            <person name="Mustafa N.S."/>
            <person name="Li S."/>
            <person name="Yun Q."/>
            <person name="Keller S.R."/>
            <person name="Mao J."/>
            <person name="Zhang R."/>
            <person name="Strauss S.H."/>
        </authorList>
    </citation>
    <scope>NUCLEOTIDE SEQUENCE</scope>
    <source>
        <strain evidence="7">GM15</strain>
        <tissue evidence="7">Leaf</tissue>
    </source>
</reference>
<dbReference type="Pfam" id="PF23286">
    <property type="entry name" value="LRR_13"/>
    <property type="match status" value="1"/>
</dbReference>
<proteinExistence type="predicted"/>
<dbReference type="InterPro" id="IPR011713">
    <property type="entry name" value="Leu-rich_rpt_3"/>
</dbReference>
<keyword evidence="2" id="KW-0677">Repeat</keyword>
<dbReference type="InterPro" id="IPR058546">
    <property type="entry name" value="RPS4B/Roq1-like_LRR"/>
</dbReference>
<evidence type="ECO:0000259" key="6">
    <source>
        <dbReference type="Pfam" id="PF23286"/>
    </source>
</evidence>
<evidence type="ECO:0000256" key="2">
    <source>
        <dbReference type="ARBA" id="ARBA00022737"/>
    </source>
</evidence>
<dbReference type="PANTHER" id="PTHR47186">
    <property type="entry name" value="LEUCINE-RICH REPEAT-CONTAINING PROTEIN 57"/>
    <property type="match status" value="1"/>
</dbReference>
<dbReference type="InterPro" id="IPR001611">
    <property type="entry name" value="Leu-rich_rpt"/>
</dbReference>
<dbReference type="FunFam" id="3.80.10.10:FF:000386">
    <property type="entry name" value="Disease resistance protein RPS4"/>
    <property type="match status" value="1"/>
</dbReference>
<feature type="compositionally biased region" description="Basic residues" evidence="4">
    <location>
        <begin position="817"/>
        <end position="828"/>
    </location>
</feature>
<evidence type="ECO:0000256" key="3">
    <source>
        <dbReference type="ARBA" id="ARBA00022821"/>
    </source>
</evidence>
<gene>
    <name evidence="7" type="ORF">POTOM_058328</name>
</gene>
<dbReference type="AlphaFoldDB" id="A0A8X7XUG1"/>
<feature type="domain" description="Disease resistance protein RPS4B/Roq1-like leucine-rich repeats" evidence="6">
    <location>
        <begin position="255"/>
        <end position="335"/>
    </location>
</feature>
<organism evidence="7 8">
    <name type="scientific">Populus tomentosa</name>
    <name type="common">Chinese white poplar</name>
    <dbReference type="NCBI Taxonomy" id="118781"/>
    <lineage>
        <taxon>Eukaryota</taxon>
        <taxon>Viridiplantae</taxon>
        <taxon>Streptophyta</taxon>
        <taxon>Embryophyta</taxon>
        <taxon>Tracheophyta</taxon>
        <taxon>Spermatophyta</taxon>
        <taxon>Magnoliopsida</taxon>
        <taxon>eudicotyledons</taxon>
        <taxon>Gunneridae</taxon>
        <taxon>Pentapetalae</taxon>
        <taxon>rosids</taxon>
        <taxon>fabids</taxon>
        <taxon>Malpighiales</taxon>
        <taxon>Salicaceae</taxon>
        <taxon>Saliceae</taxon>
        <taxon>Populus</taxon>
    </lineage>
</organism>
<keyword evidence="1" id="KW-0433">Leucine-rich repeat</keyword>
<evidence type="ECO:0000256" key="4">
    <source>
        <dbReference type="SAM" id="MobiDB-lite"/>
    </source>
</evidence>
<evidence type="ECO:0000256" key="1">
    <source>
        <dbReference type="ARBA" id="ARBA00022614"/>
    </source>
</evidence>
<keyword evidence="8" id="KW-1185">Reference proteome</keyword>
<evidence type="ECO:0000313" key="8">
    <source>
        <dbReference type="Proteomes" id="UP000886885"/>
    </source>
</evidence>
<keyword evidence="3" id="KW-0611">Plant defense</keyword>
<dbReference type="OrthoDB" id="850660at2759"/>
<feature type="region of interest" description="Disordered" evidence="4">
    <location>
        <begin position="782"/>
        <end position="828"/>
    </location>
</feature>
<dbReference type="EMBL" id="JAAWWB010000037">
    <property type="protein sequence ID" value="KAG6738706.1"/>
    <property type="molecule type" value="Genomic_DNA"/>
</dbReference>
<sequence>MFSEYNEVSVKFQLLECGVRILYEDGIRQFDLIMSGFSRFHPLDGDGLEARFQATRARFQGMRWDYSVMHRTSEFLASLQGTEKVEGIFFDTSKIKEIKLSSKAFARMYNLRLLKIYNSEVGKNCKVYLPNGLKSLSDELRYLHWDGYPLKSLPSNFHPENLVELNLSHSKVRELWKGDLNLVNLTEVNLSNCEHLTTIPDLSKAKNLERLNLQFCTTLKVVPSSIQFLEKLVDLDLRSCTSLLSLPRIIKSKYLKALNLSGCSNLKMYPETTEHVMYLNFYETAIKELPQSIGHLSRLVALNLRDCKQLGNLPDSICLLKSIVIVDVSGCSNVTKFPSIPGNTSYLYLSGTAVEEFPFSVGHLWRISSLDLSNCRRLKNLPSTIYELAYLEKLNLSGCSNITEFPNVSCNIKELYLDGTTIEEIPSSIGCFYKLVELHLRNCTKFKILPGSICKLKSLQKLNLSGCSQFQRFPGILERMESLRYLYLDRTGIEKLPSPIRNLKGLCFLELGNCIYLEGKYLGDLRLLEQDVDLKYLRKLNLSGCGILEVPKSLGCLTSLEALDLSGNNFISSVAAGVSSFCFPGCKVPAWFVQQNSAASVTIKLPSHCPSSELLGFMLCTVVAFEPSYDDSGGFQVKCTYHFKNDHADPCVLHCYFASHYGSLHKRSIQSDHLFLGYDPCLNATKDFWYGNFSEVSVEFSVEDIDTNPLHYCHVSKCGVRQLYTQAENYCDFILPYCQLFAATPTEFRQLVQQLCGITQRGKTILEPSGIYLPTDTNAGVGKNKRCHDNKRDNEAEPGGSGFKNGAESTTNDLKVYSRRPKRFKEIK</sequence>
<dbReference type="PANTHER" id="PTHR47186:SF3">
    <property type="entry name" value="OS09G0267800 PROTEIN"/>
    <property type="match status" value="1"/>
</dbReference>
<dbReference type="Pfam" id="PF07725">
    <property type="entry name" value="LRR_3"/>
    <property type="match status" value="1"/>
</dbReference>
<evidence type="ECO:0000259" key="5">
    <source>
        <dbReference type="Pfam" id="PF20160"/>
    </source>
</evidence>
<dbReference type="Pfam" id="PF20160">
    <property type="entry name" value="C-JID"/>
    <property type="match status" value="1"/>
</dbReference>
<dbReference type="Proteomes" id="UP000886885">
    <property type="component" value="Chromosome 19A"/>
</dbReference>